<feature type="compositionally biased region" description="Polar residues" evidence="1">
    <location>
        <begin position="1"/>
        <end position="15"/>
    </location>
</feature>
<dbReference type="Proteomes" id="UP000886595">
    <property type="component" value="Unassembled WGS sequence"/>
</dbReference>
<comment type="caution">
    <text evidence="2">The sequence shown here is derived from an EMBL/GenBank/DDBJ whole genome shotgun (WGS) entry which is preliminary data.</text>
</comment>
<accession>A0A8X7VM98</accession>
<dbReference type="InterPro" id="IPR044792">
    <property type="entry name" value="TAR1"/>
</dbReference>
<reference evidence="2 3" key="1">
    <citation type="submission" date="2020-02" db="EMBL/GenBank/DDBJ databases">
        <authorList>
            <person name="Ma Q."/>
            <person name="Huang Y."/>
            <person name="Song X."/>
            <person name="Pei D."/>
        </authorList>
    </citation>
    <scope>NUCLEOTIDE SEQUENCE [LARGE SCALE GENOMIC DNA]</scope>
    <source>
        <strain evidence="2">Sxm20200214</strain>
        <tissue evidence="2">Leaf</tissue>
    </source>
</reference>
<gene>
    <name evidence="2" type="ORF">Bca52824_016894</name>
</gene>
<dbReference type="EMBL" id="JAAMPC010000004">
    <property type="protein sequence ID" value="KAG2313772.1"/>
    <property type="molecule type" value="Genomic_DNA"/>
</dbReference>
<evidence type="ECO:0000313" key="3">
    <source>
        <dbReference type="Proteomes" id="UP000886595"/>
    </source>
</evidence>
<sequence>MSDSLVRVSSGSNGEPTGRRPERADARRAWSVLQTTIKAAASQRNKAGLRPRLNRVGPTESSADGLLRSHPTGTHRRPHPLPSDNFKHSLTLFSKSFSSLPRGTCCYRSLAHI</sequence>
<feature type="region of interest" description="Disordered" evidence="1">
    <location>
        <begin position="1"/>
        <end position="27"/>
    </location>
</feature>
<name>A0A8X7VM98_BRACI</name>
<dbReference type="AlphaFoldDB" id="A0A8X7VM98"/>
<dbReference type="GO" id="GO:0043457">
    <property type="term" value="P:regulation of cellular respiration"/>
    <property type="evidence" value="ECO:0007669"/>
    <property type="project" value="InterPro"/>
</dbReference>
<feature type="region of interest" description="Disordered" evidence="1">
    <location>
        <begin position="41"/>
        <end position="85"/>
    </location>
</feature>
<dbReference type="PANTHER" id="PTHR47188">
    <property type="entry name" value="PROTEIN TAR1"/>
    <property type="match status" value="1"/>
</dbReference>
<evidence type="ECO:0000313" key="2">
    <source>
        <dbReference type="EMBL" id="KAG2313772.1"/>
    </source>
</evidence>
<evidence type="ECO:0000256" key="1">
    <source>
        <dbReference type="SAM" id="MobiDB-lite"/>
    </source>
</evidence>
<protein>
    <submittedName>
        <fullName evidence="2">Uncharacterized protein</fullName>
    </submittedName>
</protein>
<dbReference type="PANTHER" id="PTHR47188:SF1">
    <property type="entry name" value="PROTEIN TAR1"/>
    <property type="match status" value="1"/>
</dbReference>
<organism evidence="2 3">
    <name type="scientific">Brassica carinata</name>
    <name type="common">Ethiopian mustard</name>
    <name type="synonym">Abyssinian cabbage</name>
    <dbReference type="NCBI Taxonomy" id="52824"/>
    <lineage>
        <taxon>Eukaryota</taxon>
        <taxon>Viridiplantae</taxon>
        <taxon>Streptophyta</taxon>
        <taxon>Embryophyta</taxon>
        <taxon>Tracheophyta</taxon>
        <taxon>Spermatophyta</taxon>
        <taxon>Magnoliopsida</taxon>
        <taxon>eudicotyledons</taxon>
        <taxon>Gunneridae</taxon>
        <taxon>Pentapetalae</taxon>
        <taxon>rosids</taxon>
        <taxon>malvids</taxon>
        <taxon>Brassicales</taxon>
        <taxon>Brassicaceae</taxon>
        <taxon>Brassiceae</taxon>
        <taxon>Brassica</taxon>
    </lineage>
</organism>
<proteinExistence type="predicted"/>
<feature type="compositionally biased region" description="Basic and acidic residues" evidence="1">
    <location>
        <begin position="17"/>
        <end position="27"/>
    </location>
</feature>
<keyword evidence="3" id="KW-1185">Reference proteome</keyword>